<evidence type="ECO:0000313" key="2">
    <source>
        <dbReference type="EMBL" id="EUA78617.1"/>
    </source>
</evidence>
<feature type="region of interest" description="Disordered" evidence="1">
    <location>
        <begin position="42"/>
        <end position="112"/>
    </location>
</feature>
<reference evidence="2" key="1">
    <citation type="submission" date="2014-01" db="EMBL/GenBank/DDBJ databases">
        <authorList>
            <person name="Brown-Elliot B."/>
            <person name="Wallace R."/>
            <person name="Lenaerts A."/>
            <person name="Ordway D."/>
            <person name="DeGroote M.A."/>
            <person name="Parker T."/>
            <person name="Sizemore C."/>
            <person name="Tallon L.J."/>
            <person name="Sadzewicz L.K."/>
            <person name="Sengamalay N."/>
            <person name="Fraser C.M."/>
            <person name="Hine E."/>
            <person name="Shefchek K.A."/>
            <person name="Das S.P."/>
            <person name="Tettelin H."/>
        </authorList>
    </citation>
    <scope>NUCLEOTIDE SEQUENCE [LARGE SCALE GENOMIC DNA]</scope>
    <source>
        <strain evidence="2">4042</strain>
    </source>
</reference>
<protein>
    <submittedName>
        <fullName evidence="2">Uncharacterized protein</fullName>
    </submittedName>
</protein>
<sequence length="112" mass="12616">MLAVVRRELMVDQFVYLTGRSDGRLNLRTAATHNAMITATAKNAARSPTTIARLGRRPPERHRPEPGEFAAQRACEPVTADRARPTSDESRPTSAESDDAERTIDRWVETRW</sequence>
<feature type="compositionally biased region" description="Basic and acidic residues" evidence="1">
    <location>
        <begin position="57"/>
        <end position="66"/>
    </location>
</feature>
<organism evidence="2">
    <name type="scientific">Mycobacterium xenopi 4042</name>
    <dbReference type="NCBI Taxonomy" id="1299334"/>
    <lineage>
        <taxon>Bacteria</taxon>
        <taxon>Bacillati</taxon>
        <taxon>Actinomycetota</taxon>
        <taxon>Actinomycetes</taxon>
        <taxon>Mycobacteriales</taxon>
        <taxon>Mycobacteriaceae</taxon>
        <taxon>Mycobacterium</taxon>
    </lineage>
</organism>
<feature type="compositionally biased region" description="Basic and acidic residues" evidence="1">
    <location>
        <begin position="79"/>
        <end position="91"/>
    </location>
</feature>
<proteinExistence type="predicted"/>
<feature type="compositionally biased region" description="Basic and acidic residues" evidence="1">
    <location>
        <begin position="100"/>
        <end position="112"/>
    </location>
</feature>
<evidence type="ECO:0000256" key="1">
    <source>
        <dbReference type="SAM" id="MobiDB-lite"/>
    </source>
</evidence>
<name>X8ECH2_MYCXE</name>
<dbReference type="AlphaFoldDB" id="X8ECH2"/>
<accession>X8ECH2</accession>
<comment type="caution">
    <text evidence="2">The sequence shown here is derived from an EMBL/GenBank/DDBJ whole genome shotgun (WGS) entry which is preliminary data.</text>
</comment>
<dbReference type="EMBL" id="JAOB01000004">
    <property type="protein sequence ID" value="EUA78617.1"/>
    <property type="molecule type" value="Genomic_DNA"/>
</dbReference>
<gene>
    <name evidence="2" type="ORF">I553_2907</name>
</gene>